<dbReference type="WBParaSite" id="ALUE_0000846401-mRNA-1">
    <property type="protein sequence ID" value="ALUE_0000846401-mRNA-1"/>
    <property type="gene ID" value="ALUE_0000846401"/>
</dbReference>
<organism evidence="2 3">
    <name type="scientific">Ascaris lumbricoides</name>
    <name type="common">Giant roundworm</name>
    <dbReference type="NCBI Taxonomy" id="6252"/>
    <lineage>
        <taxon>Eukaryota</taxon>
        <taxon>Metazoa</taxon>
        <taxon>Ecdysozoa</taxon>
        <taxon>Nematoda</taxon>
        <taxon>Chromadorea</taxon>
        <taxon>Rhabditida</taxon>
        <taxon>Spirurina</taxon>
        <taxon>Ascaridomorpha</taxon>
        <taxon>Ascaridoidea</taxon>
        <taxon>Ascarididae</taxon>
        <taxon>Ascaris</taxon>
    </lineage>
</organism>
<keyword evidence="2" id="KW-1185">Reference proteome</keyword>
<dbReference type="Proteomes" id="UP000036681">
    <property type="component" value="Unplaced"/>
</dbReference>
<protein>
    <submittedName>
        <fullName evidence="3">Uncharacterized protein</fullName>
    </submittedName>
</protein>
<sequence>MAEVSSGGDDQGHSPFTSTYVNASDLNSHDENVSRSCRPAWKIY</sequence>
<evidence type="ECO:0000313" key="2">
    <source>
        <dbReference type="Proteomes" id="UP000036681"/>
    </source>
</evidence>
<name>A0A0M3HYA0_ASCLU</name>
<dbReference type="AlphaFoldDB" id="A0A0M3HYA0"/>
<evidence type="ECO:0000256" key="1">
    <source>
        <dbReference type="SAM" id="MobiDB-lite"/>
    </source>
</evidence>
<proteinExistence type="predicted"/>
<feature type="region of interest" description="Disordered" evidence="1">
    <location>
        <begin position="1"/>
        <end position="35"/>
    </location>
</feature>
<reference evidence="3" key="1">
    <citation type="submission" date="2017-02" db="UniProtKB">
        <authorList>
            <consortium name="WormBaseParasite"/>
        </authorList>
    </citation>
    <scope>IDENTIFICATION</scope>
</reference>
<evidence type="ECO:0000313" key="3">
    <source>
        <dbReference type="WBParaSite" id="ALUE_0000846401-mRNA-1"/>
    </source>
</evidence>
<feature type="compositionally biased region" description="Polar residues" evidence="1">
    <location>
        <begin position="14"/>
        <end position="26"/>
    </location>
</feature>
<accession>A0A0M3HYA0</accession>